<keyword evidence="6 7" id="KW-0472">Membrane</keyword>
<evidence type="ECO:0000313" key="11">
    <source>
        <dbReference type="Proteomes" id="UP001145094"/>
    </source>
</evidence>
<evidence type="ECO:0000256" key="6">
    <source>
        <dbReference type="ARBA" id="ARBA00023136"/>
    </source>
</evidence>
<keyword evidence="3" id="KW-1003">Cell membrane</keyword>
<dbReference type="PANTHER" id="PTHR42709:SF6">
    <property type="entry name" value="UNDECAPRENYL PHOSPHATE TRANSPORTER A"/>
    <property type="match status" value="1"/>
</dbReference>
<feature type="transmembrane region" description="Helical" evidence="7">
    <location>
        <begin position="138"/>
        <end position="157"/>
    </location>
</feature>
<dbReference type="EMBL" id="BSCH01000003">
    <property type="protein sequence ID" value="GLG89164.1"/>
    <property type="molecule type" value="Genomic_DNA"/>
</dbReference>
<evidence type="ECO:0000313" key="12">
    <source>
        <dbReference type="Proteomes" id="UP001145145"/>
    </source>
</evidence>
<evidence type="ECO:0000256" key="1">
    <source>
        <dbReference type="ARBA" id="ARBA00004651"/>
    </source>
</evidence>
<feature type="transmembrane region" description="Helical" evidence="7">
    <location>
        <begin position="12"/>
        <end position="30"/>
    </location>
</feature>
<proteinExistence type="inferred from homology"/>
<feature type="domain" description="VTT" evidence="8">
    <location>
        <begin position="30"/>
        <end position="161"/>
    </location>
</feature>
<protein>
    <submittedName>
        <fullName evidence="10">Alkaline phosphatase</fullName>
    </submittedName>
</protein>
<feature type="transmembrane region" description="Helical" evidence="7">
    <location>
        <begin position="177"/>
        <end position="194"/>
    </location>
</feature>
<dbReference type="PANTHER" id="PTHR42709">
    <property type="entry name" value="ALKALINE PHOSPHATASE LIKE PROTEIN"/>
    <property type="match status" value="1"/>
</dbReference>
<reference evidence="10" key="4">
    <citation type="submission" date="2022-11" db="EMBL/GenBank/DDBJ databases">
        <title>Draft genome sequence of Sellimonas catena strain 18CBH55.</title>
        <authorList>
            <person name="Hisatomi A."/>
            <person name="Ohkuma M."/>
            <person name="Sakamoto M."/>
        </authorList>
    </citation>
    <scope>NUCLEOTIDE SEQUENCE</scope>
    <source>
        <strain evidence="10">18CBH55</strain>
    </source>
</reference>
<dbReference type="GO" id="GO:0005886">
    <property type="term" value="C:plasma membrane"/>
    <property type="evidence" value="ECO:0007669"/>
    <property type="project" value="UniProtKB-SubCell"/>
</dbReference>
<dbReference type="Proteomes" id="UP001145094">
    <property type="component" value="Unassembled WGS sequence"/>
</dbReference>
<evidence type="ECO:0000256" key="4">
    <source>
        <dbReference type="ARBA" id="ARBA00022692"/>
    </source>
</evidence>
<accession>A0A9W6FEF9</accession>
<dbReference type="RefSeq" id="WP_118635507.1">
    <property type="nucleotide sequence ID" value="NZ_BSBO01000026.1"/>
</dbReference>
<reference evidence="10 12" key="5">
    <citation type="journal article" date="2023" name="Int. J. Syst. Evol. Microbiol.">
        <title>Sellimonas catena sp. nov., isolated from human faeces.</title>
        <authorList>
            <person name="Hisatomi A."/>
            <person name="Ohkuma M."/>
            <person name="Sakamoto M."/>
        </authorList>
    </citation>
    <scope>NUCLEOTIDE SEQUENCE</scope>
    <source>
        <strain evidence="9 12">12EGH17</strain>
        <strain evidence="10">18CBH55</strain>
    </source>
</reference>
<dbReference type="Pfam" id="PF09335">
    <property type="entry name" value="VTT_dom"/>
    <property type="match status" value="1"/>
</dbReference>
<evidence type="ECO:0000313" key="10">
    <source>
        <dbReference type="EMBL" id="GLG89164.1"/>
    </source>
</evidence>
<dbReference type="InterPro" id="IPR032816">
    <property type="entry name" value="VTT_dom"/>
</dbReference>
<comment type="similarity">
    <text evidence="2">Belongs to the DedA family.</text>
</comment>
<name>A0A9W6FEF9_9FIRM</name>
<dbReference type="AlphaFoldDB" id="A0A9W6FEF9"/>
<organism evidence="10 11">
    <name type="scientific">Sellimonas catena</name>
    <dbReference type="NCBI Taxonomy" id="2994035"/>
    <lineage>
        <taxon>Bacteria</taxon>
        <taxon>Bacillati</taxon>
        <taxon>Bacillota</taxon>
        <taxon>Clostridia</taxon>
        <taxon>Lachnospirales</taxon>
        <taxon>Lachnospiraceae</taxon>
        <taxon>Sellimonas</taxon>
    </lineage>
</organism>
<evidence type="ECO:0000259" key="8">
    <source>
        <dbReference type="Pfam" id="PF09335"/>
    </source>
</evidence>
<evidence type="ECO:0000256" key="7">
    <source>
        <dbReference type="SAM" id="Phobius"/>
    </source>
</evidence>
<evidence type="ECO:0000256" key="2">
    <source>
        <dbReference type="ARBA" id="ARBA00010792"/>
    </source>
</evidence>
<reference evidence="9" key="1">
    <citation type="submission" date="2022-11" db="EMBL/GenBank/DDBJ databases">
        <title>Draft genome sequence of Sellimonas catena strain 12EGH17.</title>
        <authorList>
            <person name="Hisatomi A."/>
            <person name="Ohkuma M."/>
            <person name="Sakamoto M."/>
        </authorList>
    </citation>
    <scope>NUCLEOTIDE SEQUENCE</scope>
    <source>
        <strain evidence="9">12EGH17</strain>
    </source>
</reference>
<keyword evidence="4 7" id="KW-0812">Transmembrane</keyword>
<sequence length="204" mass="22642">MELHLLELLSEYGYFGMFLLIMIENLFPPIPSEAVLSFGGFLTEHTELNLQGMLIAATAGSLAGAVILYWAGRIISLDRLDHVLSNRLIRKAGFKEGDIKKTLKWFDRHENKAVLLGRCVPVIRSLISIPAGMTRMPFAQFLCYTAIGSGIWNLLLLGLGKKAGSSWYKITQIFDQYQAAIITLIAAAAIYFIASKLSTTKKKD</sequence>
<reference evidence="10" key="3">
    <citation type="submission" date="2022-11" db="EMBL/GenBank/DDBJ databases">
        <title>Draft genome sequence of Sellimonas catena strain 18CBH55.</title>
        <authorList>
            <person name="Atsushi H."/>
            <person name="Moriya O."/>
            <person name="Mitsuo S."/>
        </authorList>
    </citation>
    <scope>NUCLEOTIDE SEQUENCE</scope>
    <source>
        <strain evidence="10">18CBH55</strain>
    </source>
</reference>
<feature type="transmembrane region" description="Helical" evidence="7">
    <location>
        <begin position="50"/>
        <end position="71"/>
    </location>
</feature>
<comment type="subcellular location">
    <subcellularLocation>
        <location evidence="1">Cell membrane</location>
        <topology evidence="1">Multi-pass membrane protein</topology>
    </subcellularLocation>
</comment>
<keyword evidence="5 7" id="KW-1133">Transmembrane helix</keyword>
<comment type="caution">
    <text evidence="10">The sequence shown here is derived from an EMBL/GenBank/DDBJ whole genome shotgun (WGS) entry which is preliminary data.</text>
</comment>
<evidence type="ECO:0000256" key="3">
    <source>
        <dbReference type="ARBA" id="ARBA00022475"/>
    </source>
</evidence>
<dbReference type="Proteomes" id="UP001145145">
    <property type="component" value="Unassembled WGS sequence"/>
</dbReference>
<dbReference type="InterPro" id="IPR051311">
    <property type="entry name" value="DedA_domain"/>
</dbReference>
<gene>
    <name evidence="9" type="ORF">Selli1_24480</name>
    <name evidence="10" type="ORF">Selli2_05910</name>
</gene>
<reference evidence="9" key="2">
    <citation type="submission" date="2022-11" db="EMBL/GenBank/DDBJ databases">
        <title>Draft genome sequence of Sellimonas catena strain 12EGH17.</title>
        <authorList>
            <person name="Atsushi H."/>
            <person name="Moriya O."/>
            <person name="Mitsuo S."/>
        </authorList>
    </citation>
    <scope>NUCLEOTIDE SEQUENCE</scope>
    <source>
        <strain evidence="9">12EGH17</strain>
    </source>
</reference>
<dbReference type="EMBL" id="BSBO01000026">
    <property type="protein sequence ID" value="GLG05274.1"/>
    <property type="molecule type" value="Genomic_DNA"/>
</dbReference>
<keyword evidence="12" id="KW-1185">Reference proteome</keyword>
<evidence type="ECO:0000313" key="9">
    <source>
        <dbReference type="EMBL" id="GLG05274.1"/>
    </source>
</evidence>
<evidence type="ECO:0000256" key="5">
    <source>
        <dbReference type="ARBA" id="ARBA00022989"/>
    </source>
</evidence>